<feature type="non-terminal residue" evidence="1">
    <location>
        <position position="1"/>
    </location>
</feature>
<sequence length="54" mass="5943">ATLRIFRLYKLLENKEDADTLAPIQELGEAFAVNGRDDGHDQTGKGVIDGMILI</sequence>
<name>A0A2P5D512_PARAD</name>
<comment type="caution">
    <text evidence="1">The sequence shown here is derived from an EMBL/GenBank/DDBJ whole genome shotgun (WGS) entry which is preliminary data.</text>
</comment>
<accession>A0A2P5D512</accession>
<dbReference type="EMBL" id="JXTB01000063">
    <property type="protein sequence ID" value="PON68389.1"/>
    <property type="molecule type" value="Genomic_DNA"/>
</dbReference>
<organism evidence="1 2">
    <name type="scientific">Parasponia andersonii</name>
    <name type="common">Sponia andersonii</name>
    <dbReference type="NCBI Taxonomy" id="3476"/>
    <lineage>
        <taxon>Eukaryota</taxon>
        <taxon>Viridiplantae</taxon>
        <taxon>Streptophyta</taxon>
        <taxon>Embryophyta</taxon>
        <taxon>Tracheophyta</taxon>
        <taxon>Spermatophyta</taxon>
        <taxon>Magnoliopsida</taxon>
        <taxon>eudicotyledons</taxon>
        <taxon>Gunneridae</taxon>
        <taxon>Pentapetalae</taxon>
        <taxon>rosids</taxon>
        <taxon>fabids</taxon>
        <taxon>Rosales</taxon>
        <taxon>Cannabaceae</taxon>
        <taxon>Parasponia</taxon>
    </lineage>
</organism>
<dbReference type="AlphaFoldDB" id="A0A2P5D512"/>
<evidence type="ECO:0000313" key="2">
    <source>
        <dbReference type="Proteomes" id="UP000237105"/>
    </source>
</evidence>
<proteinExistence type="predicted"/>
<evidence type="ECO:0000313" key="1">
    <source>
        <dbReference type="EMBL" id="PON68389.1"/>
    </source>
</evidence>
<keyword evidence="2" id="KW-1185">Reference proteome</keyword>
<dbReference type="Proteomes" id="UP000237105">
    <property type="component" value="Unassembled WGS sequence"/>
</dbReference>
<protein>
    <submittedName>
        <fullName evidence="1">Uncharacterized protein</fullName>
    </submittedName>
</protein>
<gene>
    <name evidence="1" type="ORF">PanWU01x14_095410</name>
</gene>
<reference evidence="2" key="1">
    <citation type="submission" date="2016-06" db="EMBL/GenBank/DDBJ databases">
        <title>Parallel loss of symbiosis genes in relatives of nitrogen-fixing non-legume Parasponia.</title>
        <authorList>
            <person name="Van Velzen R."/>
            <person name="Holmer R."/>
            <person name="Bu F."/>
            <person name="Rutten L."/>
            <person name="Van Zeijl A."/>
            <person name="Liu W."/>
            <person name="Santuari L."/>
            <person name="Cao Q."/>
            <person name="Sharma T."/>
            <person name="Shen D."/>
            <person name="Roswanjaya Y."/>
            <person name="Wardhani T."/>
            <person name="Kalhor M.S."/>
            <person name="Jansen J."/>
            <person name="Van den Hoogen J."/>
            <person name="Gungor B."/>
            <person name="Hartog M."/>
            <person name="Hontelez J."/>
            <person name="Verver J."/>
            <person name="Yang W.-C."/>
            <person name="Schijlen E."/>
            <person name="Repin R."/>
            <person name="Schilthuizen M."/>
            <person name="Schranz E."/>
            <person name="Heidstra R."/>
            <person name="Miyata K."/>
            <person name="Fedorova E."/>
            <person name="Kohlen W."/>
            <person name="Bisseling T."/>
            <person name="Smit S."/>
            <person name="Geurts R."/>
        </authorList>
    </citation>
    <scope>NUCLEOTIDE SEQUENCE [LARGE SCALE GENOMIC DNA]</scope>
    <source>
        <strain evidence="2">cv. WU1-14</strain>
    </source>
</reference>